<protein>
    <submittedName>
        <fullName evidence="1">Uncharacterized protein</fullName>
    </submittedName>
</protein>
<name>A0A7U4SUN3_9BURK</name>
<accession>A0A7T2U8F6</accession>
<accession>A0A7U4SUN3</accession>
<gene>
    <name evidence="1" type="ORF">I6G56_24360</name>
</gene>
<organism evidence="1 2">
    <name type="scientific">Burkholderia humptydooensis</name>
    <dbReference type="NCBI Taxonomy" id="430531"/>
    <lineage>
        <taxon>Bacteria</taxon>
        <taxon>Pseudomonadati</taxon>
        <taxon>Pseudomonadota</taxon>
        <taxon>Betaproteobacteria</taxon>
        <taxon>Burkholderiales</taxon>
        <taxon>Burkholderiaceae</taxon>
        <taxon>Burkholderia</taxon>
        <taxon>pseudomallei group</taxon>
    </lineage>
</organism>
<dbReference type="KEGG" id="bhg:I6G56_24360"/>
<sequence length="69" mass="7250">MPGGTYSLAAGNPLPLSCGVDLAIARCFTCVATHPGAFSTVTGYSYRDPADPRIGYEARDRFGMVNVPP</sequence>
<reference evidence="1 2" key="1">
    <citation type="submission" date="2020-12" db="EMBL/GenBank/DDBJ databases">
        <title>FDA dAtabase for Regulatory Grade micrObial Sequences (FDA-ARGOS): Supporting development and validation of Infectious Disease Dx tests.</title>
        <authorList>
            <person name="Nelson B."/>
            <person name="Plummer A."/>
            <person name="Tallon L."/>
            <person name="Sadzewicz L."/>
            <person name="Zhao X."/>
            <person name="Boylan J."/>
            <person name="Ott S."/>
            <person name="Bowen H."/>
            <person name="Vavikolanu K."/>
            <person name="Mehta A."/>
            <person name="Aluvathingal J."/>
            <person name="Nadendla S."/>
            <person name="Myers T."/>
            <person name="Yan Y."/>
            <person name="Sichtig H."/>
        </authorList>
    </citation>
    <scope>NUCLEOTIDE SEQUENCE [LARGE SCALE GENOMIC DNA]</scope>
    <source>
        <strain evidence="1 2">FDAARGOS_899</strain>
    </source>
</reference>
<evidence type="ECO:0000313" key="1">
    <source>
        <dbReference type="EMBL" id="QPS47557.1"/>
    </source>
</evidence>
<proteinExistence type="predicted"/>
<dbReference type="AlphaFoldDB" id="A0A7U4SUN3"/>
<dbReference type="EMBL" id="CP065687">
    <property type="protein sequence ID" value="QPS47557.1"/>
    <property type="molecule type" value="Genomic_DNA"/>
</dbReference>
<dbReference type="RefSeq" id="WP_009914649.1">
    <property type="nucleotide sequence ID" value="NZ_CP013382.1"/>
</dbReference>
<evidence type="ECO:0000313" key="2">
    <source>
        <dbReference type="Proteomes" id="UP000594943"/>
    </source>
</evidence>
<dbReference type="Proteomes" id="UP000594943">
    <property type="component" value="Chromosome 2"/>
</dbReference>